<evidence type="ECO:0000313" key="2">
    <source>
        <dbReference type="EMBL" id="MFH6983699.1"/>
    </source>
</evidence>
<protein>
    <submittedName>
        <fullName evidence="2">Oxygenase MpaB family protein</fullName>
        <ecNumber evidence="2">1.-.-.-</ecNumber>
    </submittedName>
</protein>
<dbReference type="PANTHER" id="PTHR37539">
    <property type="entry name" value="SECRETED PROTEIN-RELATED"/>
    <property type="match status" value="1"/>
</dbReference>
<dbReference type="EC" id="1.-.-.-" evidence="2"/>
<feature type="domain" description="ER-bound oxygenase mpaB/mpaB'/Rubber oxygenase catalytic" evidence="1">
    <location>
        <begin position="135"/>
        <end position="304"/>
    </location>
</feature>
<evidence type="ECO:0000313" key="3">
    <source>
        <dbReference type="Proteomes" id="UP001610063"/>
    </source>
</evidence>
<reference evidence="2 3" key="1">
    <citation type="journal article" date="2013" name="Int. J. Syst. Evol. Microbiol.">
        <title>Marinoscillum luteum sp. nov., isolated from marine sediment.</title>
        <authorList>
            <person name="Cha I.T."/>
            <person name="Park S.J."/>
            <person name="Kim S.J."/>
            <person name="Kim J.G."/>
            <person name="Jung M.Y."/>
            <person name="Shin K.S."/>
            <person name="Kwon K.K."/>
            <person name="Yang S.H."/>
            <person name="Seo Y.S."/>
            <person name="Rhee S.K."/>
        </authorList>
    </citation>
    <scope>NUCLEOTIDE SEQUENCE [LARGE SCALE GENOMIC DNA]</scope>
    <source>
        <strain evidence="2 3">KCTC 23939</strain>
    </source>
</reference>
<dbReference type="GO" id="GO:0016491">
    <property type="term" value="F:oxidoreductase activity"/>
    <property type="evidence" value="ECO:0007669"/>
    <property type="project" value="UniProtKB-KW"/>
</dbReference>
<comment type="caution">
    <text evidence="2">The sequence shown here is derived from an EMBL/GenBank/DDBJ whole genome shotgun (WGS) entry which is preliminary data.</text>
</comment>
<organism evidence="2 3">
    <name type="scientific">Marinoscillum luteum</name>
    <dbReference type="NCBI Taxonomy" id="861051"/>
    <lineage>
        <taxon>Bacteria</taxon>
        <taxon>Pseudomonadati</taxon>
        <taxon>Bacteroidota</taxon>
        <taxon>Cytophagia</taxon>
        <taxon>Cytophagales</taxon>
        <taxon>Reichenbachiellaceae</taxon>
        <taxon>Marinoscillum</taxon>
    </lineage>
</organism>
<keyword evidence="3" id="KW-1185">Reference proteome</keyword>
<accession>A0ABW7N858</accession>
<name>A0ABW7N858_9BACT</name>
<evidence type="ECO:0000259" key="1">
    <source>
        <dbReference type="Pfam" id="PF09995"/>
    </source>
</evidence>
<dbReference type="InterPro" id="IPR018713">
    <property type="entry name" value="MPAB/Lcp_cat_dom"/>
</dbReference>
<proteinExistence type="predicted"/>
<dbReference type="RefSeq" id="WP_395417239.1">
    <property type="nucleotide sequence ID" value="NZ_JBIPKE010000015.1"/>
</dbReference>
<dbReference type="EMBL" id="JBIPKE010000015">
    <property type="protein sequence ID" value="MFH6983699.1"/>
    <property type="molecule type" value="Genomic_DNA"/>
</dbReference>
<keyword evidence="2" id="KW-0560">Oxidoreductase</keyword>
<gene>
    <name evidence="2" type="ORF">ACHKAR_09625</name>
</gene>
<dbReference type="PANTHER" id="PTHR37539:SF1">
    <property type="entry name" value="ER-BOUND OXYGENASE MPAB_MPAB'_RUBBER OXYGENASE CATALYTIC DOMAIN-CONTAINING PROTEIN"/>
    <property type="match status" value="1"/>
</dbReference>
<dbReference type="Pfam" id="PF09995">
    <property type="entry name" value="MPAB_Lcp_cat"/>
    <property type="match status" value="1"/>
</dbReference>
<sequence>MFSTHALTESFLTTKRHETDPLADQVVATIIDEGFEERINEIFYTLARNDSYTPELLSHFPANIQKVVGDYFTQSAILPFWANDQLISKGQDVFGIYGPEVFMLLNVKSLPMCYTCANGAQVLFDTGRLVEKKGNIDPLVRRLMETAQMVVNVLQPGGLAPGGKGIVTVQKVRLIHASIRHFIKSEKYNPKGWDTSRLGEPINQEDLAGTLMSFSPIILSGLKSLNINLTDEQIAGYTHCWKVVGHMMGLNDDLLADTFEDNWILACKILSHQSEASPQGKALADSCMAFIQHMIPGTLFDDVPAYMIWYFFQDVEKAVGKPLSSMIGIPDHADLKDHLVMRISQIITGGISKAEHSPIISKLTESFNKLLLQGYLKHYNEGKNVRFFIPPSLQENWGVNEL</sequence>
<dbReference type="InterPro" id="IPR037473">
    <property type="entry name" value="Lcp-like"/>
</dbReference>
<dbReference type="Proteomes" id="UP001610063">
    <property type="component" value="Unassembled WGS sequence"/>
</dbReference>